<keyword evidence="8" id="KW-0864">Zinc transport</keyword>
<evidence type="ECO:0000256" key="11">
    <source>
        <dbReference type="ARBA" id="ARBA00023136"/>
    </source>
</evidence>
<dbReference type="GO" id="GO:0010043">
    <property type="term" value="P:response to zinc ion"/>
    <property type="evidence" value="ECO:0007669"/>
    <property type="project" value="TreeGrafter"/>
</dbReference>
<dbReference type="InterPro" id="IPR001626">
    <property type="entry name" value="ABC_TroCD"/>
</dbReference>
<keyword evidence="16" id="KW-1185">Reference proteome</keyword>
<accession>A0A2G4YM36</accession>
<keyword evidence="6 13" id="KW-0812">Transmembrane</keyword>
<proteinExistence type="inferred from homology"/>
<dbReference type="EMBL" id="PDEM01000033">
    <property type="protein sequence ID" value="PHZ83389.1"/>
    <property type="molecule type" value="Genomic_DNA"/>
</dbReference>
<evidence type="ECO:0000313" key="16">
    <source>
        <dbReference type="Proteomes" id="UP000229730"/>
    </source>
</evidence>
<keyword evidence="11 14" id="KW-0472">Membrane</keyword>
<dbReference type="GO" id="GO:0006829">
    <property type="term" value="P:zinc ion transport"/>
    <property type="evidence" value="ECO:0007669"/>
    <property type="project" value="UniProtKB-KW"/>
</dbReference>
<keyword evidence="10" id="KW-0406">Ion transport</keyword>
<dbReference type="Gene3D" id="1.10.3470.10">
    <property type="entry name" value="ABC transporter involved in vitamin B12 uptake, BtuC"/>
    <property type="match status" value="1"/>
</dbReference>
<dbReference type="SUPFAM" id="SSF81345">
    <property type="entry name" value="ABC transporter involved in vitamin B12 uptake, BtuC"/>
    <property type="match status" value="1"/>
</dbReference>
<dbReference type="GO" id="GO:0055085">
    <property type="term" value="P:transmembrane transport"/>
    <property type="evidence" value="ECO:0007669"/>
    <property type="project" value="InterPro"/>
</dbReference>
<evidence type="ECO:0000256" key="3">
    <source>
        <dbReference type="ARBA" id="ARBA00008034"/>
    </source>
</evidence>
<dbReference type="Proteomes" id="UP000229730">
    <property type="component" value="Unassembled WGS sequence"/>
</dbReference>
<feature type="transmembrane region" description="Helical" evidence="14">
    <location>
        <begin position="47"/>
        <end position="80"/>
    </location>
</feature>
<keyword evidence="9 14" id="KW-1133">Transmembrane helix</keyword>
<evidence type="ECO:0000256" key="1">
    <source>
        <dbReference type="ARBA" id="ARBA00002313"/>
    </source>
</evidence>
<dbReference type="Pfam" id="PF00950">
    <property type="entry name" value="ABC-3"/>
    <property type="match status" value="1"/>
</dbReference>
<keyword evidence="5" id="KW-1003">Cell membrane</keyword>
<dbReference type="InParanoid" id="A0A2G4YM36"/>
<evidence type="ECO:0000256" key="10">
    <source>
        <dbReference type="ARBA" id="ARBA00023065"/>
    </source>
</evidence>
<comment type="function">
    <text evidence="1">Involved in the high-affinity zinc uptake transport system.</text>
</comment>
<evidence type="ECO:0000256" key="5">
    <source>
        <dbReference type="ARBA" id="ARBA00022475"/>
    </source>
</evidence>
<keyword evidence="4 13" id="KW-0813">Transport</keyword>
<dbReference type="AlphaFoldDB" id="A0A2G4YM36"/>
<feature type="transmembrane region" description="Helical" evidence="14">
    <location>
        <begin position="122"/>
        <end position="152"/>
    </location>
</feature>
<dbReference type="PANTHER" id="PTHR30477:SF23">
    <property type="entry name" value="HIGH-AFFINITY ZINC UPTAKE SYSTEM MEMBRANE PROTEIN ZNUB"/>
    <property type="match status" value="1"/>
</dbReference>
<dbReference type="PANTHER" id="PTHR30477">
    <property type="entry name" value="ABC-TRANSPORTER METAL-BINDING PROTEIN"/>
    <property type="match status" value="1"/>
</dbReference>
<dbReference type="FunCoup" id="A0A2G4YM36">
    <property type="interactions" value="349"/>
</dbReference>
<gene>
    <name evidence="15" type="ORF">CRD36_17660</name>
</gene>
<keyword evidence="7" id="KW-0862">Zinc</keyword>
<dbReference type="CDD" id="cd06550">
    <property type="entry name" value="TM_ABC_iron-siderophores_like"/>
    <property type="match status" value="1"/>
</dbReference>
<evidence type="ECO:0000256" key="8">
    <source>
        <dbReference type="ARBA" id="ARBA00022906"/>
    </source>
</evidence>
<dbReference type="RefSeq" id="WP_099475282.1">
    <property type="nucleotide sequence ID" value="NZ_CP041025.1"/>
</dbReference>
<evidence type="ECO:0000256" key="14">
    <source>
        <dbReference type="SAM" id="Phobius"/>
    </source>
</evidence>
<feature type="transmembrane region" description="Helical" evidence="14">
    <location>
        <begin position="246"/>
        <end position="264"/>
    </location>
</feature>
<evidence type="ECO:0000313" key="15">
    <source>
        <dbReference type="EMBL" id="PHZ83389.1"/>
    </source>
</evidence>
<reference evidence="15 16" key="1">
    <citation type="submission" date="2017-10" db="EMBL/GenBank/DDBJ databases">
        <title>Frigbacter circumglobatus gen. nov. sp. nov., isolated from sediment cultured in situ.</title>
        <authorList>
            <person name="Zhao Z."/>
        </authorList>
    </citation>
    <scope>NUCLEOTIDE SEQUENCE [LARGE SCALE GENOMIC DNA]</scope>
    <source>
        <strain evidence="15 16">ZYL</strain>
    </source>
</reference>
<dbReference type="InterPro" id="IPR037294">
    <property type="entry name" value="ABC_BtuC-like"/>
</dbReference>
<dbReference type="OrthoDB" id="9783937at2"/>
<feature type="transmembrane region" description="Helical" evidence="14">
    <location>
        <begin position="177"/>
        <end position="208"/>
    </location>
</feature>
<evidence type="ECO:0000256" key="9">
    <source>
        <dbReference type="ARBA" id="ARBA00022989"/>
    </source>
</evidence>
<evidence type="ECO:0000256" key="7">
    <source>
        <dbReference type="ARBA" id="ARBA00022833"/>
    </source>
</evidence>
<feature type="transmembrane region" description="Helical" evidence="14">
    <location>
        <begin position="220"/>
        <end position="240"/>
    </location>
</feature>
<feature type="transmembrane region" description="Helical" evidence="14">
    <location>
        <begin position="12"/>
        <end position="35"/>
    </location>
</feature>
<dbReference type="GO" id="GO:0043190">
    <property type="term" value="C:ATP-binding cassette (ABC) transporter complex"/>
    <property type="evidence" value="ECO:0007669"/>
    <property type="project" value="InterPro"/>
</dbReference>
<evidence type="ECO:0000256" key="6">
    <source>
        <dbReference type="ARBA" id="ARBA00022692"/>
    </source>
</evidence>
<evidence type="ECO:0000256" key="12">
    <source>
        <dbReference type="ARBA" id="ARBA00040080"/>
    </source>
</evidence>
<sequence>MARGVIMIDGFILNAMLAGIMVAMAAGPLGCFLVWRRMAYFGDTISHSALMGVGLGVALGTQSPWVIVATCAVVSGVLLLLQKGGKFSTDTLLGILAHSSLSIGLIVIALQETLRQDMMFFLIGDILAIGPAEIMGIAVMMTMALGGLILIWKPLLSITVHEDLAQVEGVNVLRTKIIYMLLIALLVAFAMKVIGALLITSLMIIPAAAARNIARSPVQMAIYSMIIGSLAVVMGIMTSSLWDLPAGPSIVLSALILFLIGRGLPHRYRI</sequence>
<comment type="caution">
    <text evidence="15">The sequence shown here is derived from an EMBL/GenBank/DDBJ whole genome shotgun (WGS) entry which is preliminary data.</text>
</comment>
<evidence type="ECO:0000256" key="2">
    <source>
        <dbReference type="ARBA" id="ARBA00004651"/>
    </source>
</evidence>
<comment type="subcellular location">
    <subcellularLocation>
        <location evidence="2 13">Cell membrane</location>
        <topology evidence="2 13">Multi-pass membrane protein</topology>
    </subcellularLocation>
</comment>
<evidence type="ECO:0000256" key="13">
    <source>
        <dbReference type="RuleBase" id="RU003943"/>
    </source>
</evidence>
<name>A0A2G4YM36_9PROT</name>
<protein>
    <recommendedName>
        <fullName evidence="12">High-affinity zinc uptake system membrane protein ZnuB</fullName>
    </recommendedName>
</protein>
<feature type="transmembrane region" description="Helical" evidence="14">
    <location>
        <begin position="92"/>
        <end position="110"/>
    </location>
</feature>
<evidence type="ECO:0000256" key="4">
    <source>
        <dbReference type="ARBA" id="ARBA00022448"/>
    </source>
</evidence>
<comment type="similarity">
    <text evidence="3 13">Belongs to the ABC-3 integral membrane protein family.</text>
</comment>
<organism evidence="15 16">
    <name type="scientific">Paremcibacter congregatus</name>
    <dbReference type="NCBI Taxonomy" id="2043170"/>
    <lineage>
        <taxon>Bacteria</taxon>
        <taxon>Pseudomonadati</taxon>
        <taxon>Pseudomonadota</taxon>
        <taxon>Alphaproteobacteria</taxon>
        <taxon>Emcibacterales</taxon>
        <taxon>Emcibacteraceae</taxon>
        <taxon>Paremcibacter</taxon>
    </lineage>
</organism>